<dbReference type="AlphaFoldDB" id="A0A1F4TVW6"/>
<sequence>MIRLPSITTRTLTAQVSTSRYGQVPIRVRVNVPREFPDELLIRLGEHAVSRGVRSVNLVDPDVDFQFVRITCQSMTVPVALLDYVQNNDLPWDSVLEQPEYLSDPTFDSRVRGGGRVIALKGVAVYPGVTFLTEPDRPIILRENSSIGPNVTLQPGTVVPPGVRLR</sequence>
<evidence type="ECO:0000313" key="2">
    <source>
        <dbReference type="Proteomes" id="UP000178951"/>
    </source>
</evidence>
<proteinExistence type="predicted"/>
<name>A0A1F4TVW6_UNCSA</name>
<dbReference type="Proteomes" id="UP000178951">
    <property type="component" value="Unassembled WGS sequence"/>
</dbReference>
<organism evidence="1 2">
    <name type="scientific">candidate division WOR-1 bacterium RIFOXYB2_FULL_48_7</name>
    <dbReference type="NCBI Taxonomy" id="1802583"/>
    <lineage>
        <taxon>Bacteria</taxon>
        <taxon>Bacillati</taxon>
        <taxon>Saganbacteria</taxon>
    </lineage>
</organism>
<accession>A0A1F4TVW6</accession>
<reference evidence="1 2" key="1">
    <citation type="journal article" date="2016" name="Nat. Commun.">
        <title>Thousands of microbial genomes shed light on interconnected biogeochemical processes in an aquifer system.</title>
        <authorList>
            <person name="Anantharaman K."/>
            <person name="Brown C.T."/>
            <person name="Hug L.A."/>
            <person name="Sharon I."/>
            <person name="Castelle C.J."/>
            <person name="Probst A.J."/>
            <person name="Thomas B.C."/>
            <person name="Singh A."/>
            <person name="Wilkins M.J."/>
            <person name="Karaoz U."/>
            <person name="Brodie E.L."/>
            <person name="Williams K.H."/>
            <person name="Hubbard S.S."/>
            <person name="Banfield J.F."/>
        </authorList>
    </citation>
    <scope>NUCLEOTIDE SEQUENCE [LARGE SCALE GENOMIC DNA]</scope>
</reference>
<dbReference type="EMBL" id="MEUF01000008">
    <property type="protein sequence ID" value="OGC36710.1"/>
    <property type="molecule type" value="Genomic_DNA"/>
</dbReference>
<comment type="caution">
    <text evidence="1">The sequence shown here is derived from an EMBL/GenBank/DDBJ whole genome shotgun (WGS) entry which is preliminary data.</text>
</comment>
<gene>
    <name evidence="1" type="ORF">A2311_04090</name>
</gene>
<protein>
    <submittedName>
        <fullName evidence="1">Uncharacterized protein</fullName>
    </submittedName>
</protein>
<evidence type="ECO:0000313" key="1">
    <source>
        <dbReference type="EMBL" id="OGC36710.1"/>
    </source>
</evidence>